<organism evidence="3 4">
    <name type="scientific">Virgibacillus sediminis</name>
    <dbReference type="NCBI Taxonomy" id="202260"/>
    <lineage>
        <taxon>Bacteria</taxon>
        <taxon>Bacillati</taxon>
        <taxon>Bacillota</taxon>
        <taxon>Bacilli</taxon>
        <taxon>Bacillales</taxon>
        <taxon>Bacillaceae</taxon>
        <taxon>Virgibacillus</taxon>
    </lineage>
</organism>
<proteinExistence type="predicted"/>
<keyword evidence="2" id="KW-0472">Membrane</keyword>
<dbReference type="Proteomes" id="UP001595387">
    <property type="component" value="Unassembled WGS sequence"/>
</dbReference>
<keyword evidence="4" id="KW-1185">Reference proteome</keyword>
<comment type="caution">
    <text evidence="3">The sequence shown here is derived from an EMBL/GenBank/DDBJ whole genome shotgun (WGS) entry which is preliminary data.</text>
</comment>
<keyword evidence="2" id="KW-1133">Transmembrane helix</keyword>
<feature type="compositionally biased region" description="Basic and acidic residues" evidence="1">
    <location>
        <begin position="1"/>
        <end position="22"/>
    </location>
</feature>
<evidence type="ECO:0000256" key="1">
    <source>
        <dbReference type="SAM" id="MobiDB-lite"/>
    </source>
</evidence>
<name>A0ABV7A5V7_9BACI</name>
<evidence type="ECO:0000313" key="3">
    <source>
        <dbReference type="EMBL" id="MFC2948285.1"/>
    </source>
</evidence>
<dbReference type="RefSeq" id="WP_390305077.1">
    <property type="nucleotide sequence ID" value="NZ_JBHRRZ010000014.1"/>
</dbReference>
<evidence type="ECO:0000313" key="4">
    <source>
        <dbReference type="Proteomes" id="UP001595387"/>
    </source>
</evidence>
<feature type="transmembrane region" description="Helical" evidence="2">
    <location>
        <begin position="57"/>
        <end position="77"/>
    </location>
</feature>
<gene>
    <name evidence="3" type="ORF">ACFODW_08030</name>
</gene>
<dbReference type="EMBL" id="JBHRRZ010000014">
    <property type="protein sequence ID" value="MFC2948285.1"/>
    <property type="molecule type" value="Genomic_DNA"/>
</dbReference>
<evidence type="ECO:0000256" key="2">
    <source>
        <dbReference type="SAM" id="Phobius"/>
    </source>
</evidence>
<accession>A0ABV7A5V7</accession>
<keyword evidence="2" id="KW-0812">Transmembrane</keyword>
<reference evidence="4" key="1">
    <citation type="journal article" date="2019" name="Int. J. Syst. Evol. Microbiol.">
        <title>The Global Catalogue of Microorganisms (GCM) 10K type strain sequencing project: providing services to taxonomists for standard genome sequencing and annotation.</title>
        <authorList>
            <consortium name="The Broad Institute Genomics Platform"/>
            <consortium name="The Broad Institute Genome Sequencing Center for Infectious Disease"/>
            <person name="Wu L."/>
            <person name="Ma J."/>
        </authorList>
    </citation>
    <scope>NUCLEOTIDE SEQUENCE [LARGE SCALE GENOMIC DNA]</scope>
    <source>
        <strain evidence="4">KCTC 13193</strain>
    </source>
</reference>
<sequence length="83" mass="9531">MSENVHANKEQIKDKQKEHSDLTEEQERDMDILELPPRREVHGSGKSRTRWKMSAPLIRLIVVILLILVLSAGLFWAEGEGII</sequence>
<protein>
    <submittedName>
        <fullName evidence="3">Uncharacterized protein</fullName>
    </submittedName>
</protein>
<feature type="region of interest" description="Disordered" evidence="1">
    <location>
        <begin position="1"/>
        <end position="47"/>
    </location>
</feature>